<evidence type="ECO:0000313" key="3">
    <source>
        <dbReference type="Proteomes" id="UP000190027"/>
    </source>
</evidence>
<dbReference type="AlphaFoldDB" id="A0A1T4WIQ1"/>
<dbReference type="InterPro" id="IPR055259">
    <property type="entry name" value="YkvP/CgeB_Glyco_trans-like"/>
</dbReference>
<reference evidence="2 3" key="1">
    <citation type="submission" date="2017-02" db="EMBL/GenBank/DDBJ databases">
        <authorList>
            <person name="Peterson S.W."/>
        </authorList>
    </citation>
    <scope>NUCLEOTIDE SEQUENCE [LARGE SCALE GENOMIC DNA]</scope>
    <source>
        <strain evidence="2 3">DSM 16080</strain>
    </source>
</reference>
<evidence type="ECO:0000313" key="2">
    <source>
        <dbReference type="EMBL" id="SKA76765.1"/>
    </source>
</evidence>
<dbReference type="Pfam" id="PF13524">
    <property type="entry name" value="Glyco_trans_1_2"/>
    <property type="match status" value="1"/>
</dbReference>
<feature type="domain" description="Spore protein YkvP/CgeB glycosyl transferase-like" evidence="1">
    <location>
        <begin position="435"/>
        <end position="568"/>
    </location>
</feature>
<dbReference type="RefSeq" id="WP_078716453.1">
    <property type="nucleotide sequence ID" value="NZ_FUYC01000003.1"/>
</dbReference>
<sequence>MGIPRYDAEAVLQQGRLADLAIRLIRDGRERVLHCWGRNGPERELALASQVPDGVLPVFLGNGLGVAVEKLAHTGPVAVVDREDALLRAGNSRVLPERIPGVRRFSGPVESVLRQIRQWSRELGRMPHVVPLPFYLRLDPSYYRALASAMSSEHVVPADRRYAGPQSPEGLRESSGVPAWSRYPRFVSRLPRVLLLTKEYFLYREIQTALKRLGVSFATVSVGESERMQADFVRNFLETVARFQPDFVLTVNHFGLDREGKVAEQLHAGRLPLASWFVDSPELILHDWPGLDLPNVAVFSFDAASVPGLQKQGYAYAGYLPLATDPERFHPNSPTRRDLWSNVTFVGESLTDRVRGLAARLGNETLAQMLEKQGKAFAKSPARSPMLFLRETAPDLASKVEGLDREARLAAVSLLTFAGSRWYRLAAVSGLSEFSPLVIGDAHWPELLPAEGVRFAPRIDYYEELPGVYVGSGVNFNCTSAQMKGAVNQRVFDVPACGAFLLTDQASQLAELLEPGREIAVYEEVEDIPDSVRRWLTDGSRRRSVAQRARKRVLAQHTYEHRLQRLLQTMRQTFTNLA</sequence>
<dbReference type="STRING" id="1121449.SAMN02745704_00872"/>
<gene>
    <name evidence="2" type="ORF">SAMN02745704_00872</name>
</gene>
<protein>
    <submittedName>
        <fullName evidence="2">Spore maturation protein CgeB</fullName>
    </submittedName>
</protein>
<name>A0A1T4WIQ1_9BACT</name>
<proteinExistence type="predicted"/>
<evidence type="ECO:0000259" key="1">
    <source>
        <dbReference type="Pfam" id="PF13524"/>
    </source>
</evidence>
<dbReference type="OrthoDB" id="9179708at2"/>
<accession>A0A1T4WIQ1</accession>
<organism evidence="2 3">
    <name type="scientific">Paucidesulfovibrio gracilis DSM 16080</name>
    <dbReference type="NCBI Taxonomy" id="1121449"/>
    <lineage>
        <taxon>Bacteria</taxon>
        <taxon>Pseudomonadati</taxon>
        <taxon>Thermodesulfobacteriota</taxon>
        <taxon>Desulfovibrionia</taxon>
        <taxon>Desulfovibrionales</taxon>
        <taxon>Desulfovibrionaceae</taxon>
        <taxon>Paucidesulfovibrio</taxon>
    </lineage>
</organism>
<dbReference type="EMBL" id="FUYC01000003">
    <property type="protein sequence ID" value="SKA76765.1"/>
    <property type="molecule type" value="Genomic_DNA"/>
</dbReference>
<dbReference type="Proteomes" id="UP000190027">
    <property type="component" value="Unassembled WGS sequence"/>
</dbReference>
<keyword evidence="3" id="KW-1185">Reference proteome</keyword>